<keyword evidence="4 8" id="KW-0819">tRNA processing</keyword>
<dbReference type="CDD" id="cd01992">
    <property type="entry name" value="TilS_N"/>
    <property type="match status" value="1"/>
</dbReference>
<dbReference type="Gene3D" id="3.40.50.620">
    <property type="entry name" value="HUPs"/>
    <property type="match status" value="1"/>
</dbReference>
<dbReference type="InterPro" id="IPR012795">
    <property type="entry name" value="tRNA_Ile_lys_synt_N"/>
</dbReference>
<dbReference type="SUPFAM" id="SSF56037">
    <property type="entry name" value="PheT/TilS domain"/>
    <property type="match status" value="1"/>
</dbReference>
<dbReference type="Proteomes" id="UP000007435">
    <property type="component" value="Chromosome"/>
</dbReference>
<evidence type="ECO:0000256" key="5">
    <source>
        <dbReference type="ARBA" id="ARBA00022741"/>
    </source>
</evidence>
<evidence type="ECO:0000256" key="4">
    <source>
        <dbReference type="ARBA" id="ARBA00022694"/>
    </source>
</evidence>
<dbReference type="GO" id="GO:0006400">
    <property type="term" value="P:tRNA modification"/>
    <property type="evidence" value="ECO:0007669"/>
    <property type="project" value="UniProtKB-UniRule"/>
</dbReference>
<dbReference type="InterPro" id="IPR012094">
    <property type="entry name" value="tRNA_Ile_lys_synt"/>
</dbReference>
<proteinExistence type="inferred from homology"/>
<dbReference type="RefSeq" id="WP_013408198.1">
    <property type="nucleotide sequence ID" value="NC_014655.1"/>
</dbReference>
<dbReference type="SMART" id="SM00977">
    <property type="entry name" value="TilS_C"/>
    <property type="match status" value="1"/>
</dbReference>
<evidence type="ECO:0000256" key="2">
    <source>
        <dbReference type="ARBA" id="ARBA00022490"/>
    </source>
</evidence>
<evidence type="ECO:0000256" key="6">
    <source>
        <dbReference type="ARBA" id="ARBA00022840"/>
    </source>
</evidence>
<evidence type="ECO:0000313" key="10">
    <source>
        <dbReference type="EMBL" id="ADQ17149.1"/>
    </source>
</evidence>
<evidence type="ECO:0000256" key="7">
    <source>
        <dbReference type="ARBA" id="ARBA00048539"/>
    </source>
</evidence>
<dbReference type="InterPro" id="IPR014729">
    <property type="entry name" value="Rossmann-like_a/b/a_fold"/>
</dbReference>
<comment type="catalytic activity">
    <reaction evidence="7 8">
        <text>cytidine(34) in tRNA(Ile2) + L-lysine + ATP = lysidine(34) in tRNA(Ile2) + AMP + diphosphate + H(+)</text>
        <dbReference type="Rhea" id="RHEA:43744"/>
        <dbReference type="Rhea" id="RHEA-COMP:10625"/>
        <dbReference type="Rhea" id="RHEA-COMP:10670"/>
        <dbReference type="ChEBI" id="CHEBI:15378"/>
        <dbReference type="ChEBI" id="CHEBI:30616"/>
        <dbReference type="ChEBI" id="CHEBI:32551"/>
        <dbReference type="ChEBI" id="CHEBI:33019"/>
        <dbReference type="ChEBI" id="CHEBI:82748"/>
        <dbReference type="ChEBI" id="CHEBI:83665"/>
        <dbReference type="ChEBI" id="CHEBI:456215"/>
        <dbReference type="EC" id="6.3.4.19"/>
    </reaction>
</comment>
<evidence type="ECO:0000256" key="8">
    <source>
        <dbReference type="HAMAP-Rule" id="MF_01161"/>
    </source>
</evidence>
<comment type="similarity">
    <text evidence="8">Belongs to the tRNA(Ile)-lysidine synthase family.</text>
</comment>
<dbReference type="InterPro" id="IPR011063">
    <property type="entry name" value="TilS/TtcA_N"/>
</dbReference>
<dbReference type="OrthoDB" id="9807403at2"/>
<dbReference type="NCBIfam" id="TIGR02432">
    <property type="entry name" value="lysidine_TilS_N"/>
    <property type="match status" value="1"/>
</dbReference>
<organism evidence="10 11">
    <name type="scientific">Leadbetterella byssophila (strain DSM 17132 / JCM 16389 / KACC 11308 / NBRC 106382 / 4M15)</name>
    <dbReference type="NCBI Taxonomy" id="649349"/>
    <lineage>
        <taxon>Bacteria</taxon>
        <taxon>Pseudomonadati</taxon>
        <taxon>Bacteroidota</taxon>
        <taxon>Cytophagia</taxon>
        <taxon>Cytophagales</taxon>
        <taxon>Leadbetterellaceae</taxon>
        <taxon>Leadbetterella</taxon>
    </lineage>
</organism>
<keyword evidence="2 8" id="KW-0963">Cytoplasm</keyword>
<sequence>MLRKIFLKYLPNPSKEKFLVGVSGGKDSMALLDLFYSEGFQVEVAHANFQLRGEEANLDEQLVHTYCRVKNIPFHVKRFDTKKHAKESKTSTQMAARELRYQWFYQLLAQRNLTAVALAHHRRDNIETLFLNITKGTGPKGLQGIPPRGENIIRPILEATPEQILQYLEENKIPWREDQSNSETYYQRNKIRHLVLPLLKEINPGLEDTFLQNLERFRNLNLIFQEAHREFESQIHNYTIPDSLIQSTKGIALHLEVYLKPFGFTYSDITQMLEISESGKKLISSTHWLIKNQKGWTLLPVPEKTEIDVEIPEPGNYQVGELKLCIQQIDNKDLNFKDKHTAYFDPELIHWPLRIRNKKEGDRFTPFGMKGSKLVSDFLKDEKIAWEERVRQLVLEDQKKILWVVGLRTSDLCKVNPSLTHAIEIRIISD</sequence>
<dbReference type="EC" id="6.3.4.19" evidence="8"/>
<feature type="domain" description="Lysidine-tRNA(Ile) synthetase C-terminal" evidence="9">
    <location>
        <begin position="353"/>
        <end position="425"/>
    </location>
</feature>
<gene>
    <name evidence="8" type="primary">tilS</name>
    <name evidence="10" type="ordered locus">Lbys_1435</name>
</gene>
<dbReference type="SUPFAM" id="SSF52402">
    <property type="entry name" value="Adenine nucleotide alpha hydrolases-like"/>
    <property type="match status" value="1"/>
</dbReference>
<dbReference type="GO" id="GO:0032267">
    <property type="term" value="F:tRNA(Ile)-lysidine synthase activity"/>
    <property type="evidence" value="ECO:0007669"/>
    <property type="project" value="UniProtKB-EC"/>
</dbReference>
<evidence type="ECO:0000313" key="11">
    <source>
        <dbReference type="Proteomes" id="UP000007435"/>
    </source>
</evidence>
<keyword evidence="3 8" id="KW-0436">Ligase</keyword>
<feature type="binding site" evidence="8">
    <location>
        <begin position="23"/>
        <end position="28"/>
    </location>
    <ligand>
        <name>ATP</name>
        <dbReference type="ChEBI" id="CHEBI:30616"/>
    </ligand>
</feature>
<dbReference type="KEGG" id="lby:Lbys_1435"/>
<comment type="domain">
    <text evidence="8">The N-terminal region contains the highly conserved SGGXDS motif, predicted to be a P-loop motif involved in ATP binding.</text>
</comment>
<accession>E4RWU3</accession>
<dbReference type="PANTHER" id="PTHR43033">
    <property type="entry name" value="TRNA(ILE)-LYSIDINE SYNTHASE-RELATED"/>
    <property type="match status" value="1"/>
</dbReference>
<evidence type="ECO:0000256" key="1">
    <source>
        <dbReference type="ARBA" id="ARBA00004496"/>
    </source>
</evidence>
<keyword evidence="6 8" id="KW-0067">ATP-binding</keyword>
<dbReference type="Pfam" id="PF01171">
    <property type="entry name" value="ATP_bind_3"/>
    <property type="match status" value="1"/>
</dbReference>
<dbReference type="GO" id="GO:0005524">
    <property type="term" value="F:ATP binding"/>
    <property type="evidence" value="ECO:0007669"/>
    <property type="project" value="UniProtKB-UniRule"/>
</dbReference>
<name>E4RWU3_LEAB4</name>
<reference evidence="10 11" key="2">
    <citation type="journal article" date="2011" name="Stand. Genomic Sci.">
        <title>Complete genome sequence of Leadbetterella byssophila type strain (4M15).</title>
        <authorList>
            <person name="Abt B."/>
            <person name="Teshima H."/>
            <person name="Lucas S."/>
            <person name="Lapidus A."/>
            <person name="Del Rio T.G."/>
            <person name="Nolan M."/>
            <person name="Tice H."/>
            <person name="Cheng J.F."/>
            <person name="Pitluck S."/>
            <person name="Liolios K."/>
            <person name="Pagani I."/>
            <person name="Ivanova N."/>
            <person name="Mavromatis K."/>
            <person name="Pati A."/>
            <person name="Tapia R."/>
            <person name="Han C."/>
            <person name="Goodwin L."/>
            <person name="Chen A."/>
            <person name="Palaniappan K."/>
            <person name="Land M."/>
            <person name="Hauser L."/>
            <person name="Chang Y.J."/>
            <person name="Jeffries C.D."/>
            <person name="Rohde M."/>
            <person name="Goker M."/>
            <person name="Tindall B.J."/>
            <person name="Detter J.C."/>
            <person name="Woyke T."/>
            <person name="Bristow J."/>
            <person name="Eisen J.A."/>
            <person name="Markowitz V."/>
            <person name="Hugenholtz P."/>
            <person name="Klenk H.P."/>
            <person name="Kyrpides N.C."/>
        </authorList>
    </citation>
    <scope>NUCLEOTIDE SEQUENCE [LARGE SCALE GENOMIC DNA]</scope>
    <source>
        <strain evidence="11">DSM 17132 / JCM 16389 / KACC 11308 / NBRC 106382 / 4M15</strain>
    </source>
</reference>
<dbReference type="AlphaFoldDB" id="E4RWU3"/>
<keyword evidence="11" id="KW-1185">Reference proteome</keyword>
<reference key="1">
    <citation type="submission" date="2010-11" db="EMBL/GenBank/DDBJ databases">
        <title>The complete genome of Leadbetterella byssophila DSM 17132.</title>
        <authorList>
            <consortium name="US DOE Joint Genome Institute (JGI-PGF)"/>
            <person name="Lucas S."/>
            <person name="Copeland A."/>
            <person name="Lapidus A."/>
            <person name="Glavina del Rio T."/>
            <person name="Dalin E."/>
            <person name="Tice H."/>
            <person name="Bruce D."/>
            <person name="Goodwin L."/>
            <person name="Pitluck S."/>
            <person name="Kyrpides N."/>
            <person name="Mavromatis K."/>
            <person name="Ivanova N."/>
            <person name="Teshima H."/>
            <person name="Brettin T."/>
            <person name="Detter J.C."/>
            <person name="Han C."/>
            <person name="Tapia R."/>
            <person name="Land M."/>
            <person name="Hauser L."/>
            <person name="Markowitz V."/>
            <person name="Cheng J.-F."/>
            <person name="Hugenholtz P."/>
            <person name="Woyke T."/>
            <person name="Wu D."/>
            <person name="Tindall B."/>
            <person name="Pomrenke H.G."/>
            <person name="Brambilla E."/>
            <person name="Klenk H.-P."/>
            <person name="Eisen J.A."/>
        </authorList>
    </citation>
    <scope>NUCLEOTIDE SEQUENCE [LARGE SCALE GENOMIC DNA]</scope>
    <source>
        <strain>DSM 17132</strain>
    </source>
</reference>
<evidence type="ECO:0000256" key="3">
    <source>
        <dbReference type="ARBA" id="ARBA00022598"/>
    </source>
</evidence>
<dbReference type="STRING" id="649349.Lbys_1435"/>
<dbReference type="InterPro" id="IPR012796">
    <property type="entry name" value="Lysidine-tRNA-synth_C"/>
</dbReference>
<dbReference type="HOGENOM" id="CLU_018869_0_1_10"/>
<dbReference type="eggNOG" id="COG0037">
    <property type="taxonomic scope" value="Bacteria"/>
</dbReference>
<dbReference type="HAMAP" id="MF_01161">
    <property type="entry name" value="tRNA_Ile_lys_synt"/>
    <property type="match status" value="1"/>
</dbReference>
<comment type="function">
    <text evidence="8">Ligates lysine onto the cytidine present at position 34 of the AUA codon-specific tRNA(Ile) that contains the anticodon CAU, in an ATP-dependent manner. Cytidine is converted to lysidine, thus changing the amino acid specificity of the tRNA from methionine to isoleucine.</text>
</comment>
<comment type="subcellular location">
    <subcellularLocation>
        <location evidence="1 8">Cytoplasm</location>
    </subcellularLocation>
</comment>
<dbReference type="Pfam" id="PF11734">
    <property type="entry name" value="TilS_C"/>
    <property type="match status" value="1"/>
</dbReference>
<evidence type="ECO:0000259" key="9">
    <source>
        <dbReference type="SMART" id="SM00977"/>
    </source>
</evidence>
<dbReference type="EMBL" id="CP002305">
    <property type="protein sequence ID" value="ADQ17149.1"/>
    <property type="molecule type" value="Genomic_DNA"/>
</dbReference>
<protein>
    <recommendedName>
        <fullName evidence="8">tRNA(Ile)-lysidine synthase</fullName>
        <ecNumber evidence="8">6.3.4.19</ecNumber>
    </recommendedName>
    <alternativeName>
        <fullName evidence="8">tRNA(Ile)-2-lysyl-cytidine synthase</fullName>
    </alternativeName>
    <alternativeName>
        <fullName evidence="8">tRNA(Ile)-lysidine synthetase</fullName>
    </alternativeName>
</protein>
<dbReference type="GO" id="GO:0005737">
    <property type="term" value="C:cytoplasm"/>
    <property type="evidence" value="ECO:0007669"/>
    <property type="project" value="UniProtKB-SubCell"/>
</dbReference>
<dbReference type="PANTHER" id="PTHR43033:SF1">
    <property type="entry name" value="TRNA(ILE)-LYSIDINE SYNTHASE-RELATED"/>
    <property type="match status" value="1"/>
</dbReference>
<dbReference type="NCBIfam" id="TIGR02433">
    <property type="entry name" value="lysidine_TilS_C"/>
    <property type="match status" value="1"/>
</dbReference>
<keyword evidence="5 8" id="KW-0547">Nucleotide-binding</keyword>